<keyword evidence="2" id="KW-1185">Reference proteome</keyword>
<sequence>MLEASEKLKCGHRIKSTKEFQGRNNSVTFTKEDARGVHFSHNDPLVLIVQRANTMVHRMLIDNRSLVDILYFIALKKTGLGLKDLKFYASLIYGFTGDNRVSPHSLGMTSTFHGIATLKGEQKEAIECYNMSLKIATKPREPMTMTVHGGLNLVGETSSKLDAQVCEEVLVESMEELEEIVILENPFKILKIGKGLLEALKRELRQNLENNVDVLTWSHEDMEGVDPTLMCHHLNIDPNARLVRQK</sequence>
<reference evidence="1" key="2">
    <citation type="submission" date="2021-03" db="UniProtKB">
        <authorList>
            <consortium name="EnsemblPlants"/>
        </authorList>
    </citation>
    <scope>IDENTIFICATION</scope>
</reference>
<name>A0A803PAY7_CANSA</name>
<accession>A0A803PAY7</accession>
<protein>
    <recommendedName>
        <fullName evidence="3">Reverse transcriptase domain-containing protein</fullName>
    </recommendedName>
</protein>
<evidence type="ECO:0008006" key="3">
    <source>
        <dbReference type="Google" id="ProtNLM"/>
    </source>
</evidence>
<evidence type="ECO:0000313" key="2">
    <source>
        <dbReference type="Proteomes" id="UP000596661"/>
    </source>
</evidence>
<proteinExistence type="predicted"/>
<dbReference type="Gramene" id="evm.model.03.911">
    <property type="protein sequence ID" value="cds.evm.model.03.911"/>
    <property type="gene ID" value="evm.TU.03.911"/>
</dbReference>
<evidence type="ECO:0000313" key="1">
    <source>
        <dbReference type="EnsemblPlants" id="cds.evm.model.03.911"/>
    </source>
</evidence>
<dbReference type="Proteomes" id="UP000596661">
    <property type="component" value="Chromosome 3"/>
</dbReference>
<reference evidence="1" key="1">
    <citation type="submission" date="2018-11" db="EMBL/GenBank/DDBJ databases">
        <authorList>
            <person name="Grassa J C."/>
        </authorList>
    </citation>
    <scope>NUCLEOTIDE SEQUENCE [LARGE SCALE GENOMIC DNA]</scope>
</reference>
<organism evidence="1 2">
    <name type="scientific">Cannabis sativa</name>
    <name type="common">Hemp</name>
    <name type="synonym">Marijuana</name>
    <dbReference type="NCBI Taxonomy" id="3483"/>
    <lineage>
        <taxon>Eukaryota</taxon>
        <taxon>Viridiplantae</taxon>
        <taxon>Streptophyta</taxon>
        <taxon>Embryophyta</taxon>
        <taxon>Tracheophyta</taxon>
        <taxon>Spermatophyta</taxon>
        <taxon>Magnoliopsida</taxon>
        <taxon>eudicotyledons</taxon>
        <taxon>Gunneridae</taxon>
        <taxon>Pentapetalae</taxon>
        <taxon>rosids</taxon>
        <taxon>fabids</taxon>
        <taxon>Rosales</taxon>
        <taxon>Cannabaceae</taxon>
        <taxon>Cannabis</taxon>
    </lineage>
</organism>
<dbReference type="EnsemblPlants" id="evm.model.03.911">
    <property type="protein sequence ID" value="cds.evm.model.03.911"/>
    <property type="gene ID" value="evm.TU.03.911"/>
</dbReference>
<dbReference type="OMA" id="SADFICH"/>
<dbReference type="AlphaFoldDB" id="A0A803PAY7"/>
<dbReference type="EMBL" id="UZAU01000269">
    <property type="status" value="NOT_ANNOTATED_CDS"/>
    <property type="molecule type" value="Genomic_DNA"/>
</dbReference>